<dbReference type="Proteomes" id="UP000195137">
    <property type="component" value="Unassembled WGS sequence"/>
</dbReference>
<dbReference type="HAMAP" id="MF_00029">
    <property type="entry name" value="Ribosomal_eS8"/>
    <property type="match status" value="1"/>
</dbReference>
<evidence type="ECO:0000313" key="9">
    <source>
        <dbReference type="Proteomes" id="UP000195137"/>
    </source>
</evidence>
<reference evidence="8 9" key="1">
    <citation type="submission" date="2016-12" db="EMBL/GenBank/DDBJ databases">
        <title>Discovery of methanogenic haloarchaea.</title>
        <authorList>
            <person name="Sorokin D.Y."/>
            <person name="Makarova K.S."/>
            <person name="Abbas B."/>
            <person name="Ferrer M."/>
            <person name="Golyshin P.N."/>
        </authorList>
    </citation>
    <scope>NUCLEOTIDE SEQUENCE [LARGE SCALE GENOMIC DNA]</scope>
    <source>
        <strain evidence="8">AMET1</strain>
    </source>
</reference>
<dbReference type="CDD" id="cd11382">
    <property type="entry name" value="Ribosomal_S8e"/>
    <property type="match status" value="1"/>
</dbReference>
<dbReference type="GO" id="GO:0006412">
    <property type="term" value="P:translation"/>
    <property type="evidence" value="ECO:0007669"/>
    <property type="project" value="UniProtKB-UniRule"/>
</dbReference>
<dbReference type="GO" id="GO:0003735">
    <property type="term" value="F:structural constituent of ribosome"/>
    <property type="evidence" value="ECO:0007669"/>
    <property type="project" value="InterPro"/>
</dbReference>
<dbReference type="InterPro" id="IPR001047">
    <property type="entry name" value="Ribosomal_eS8"/>
</dbReference>
<organism evidence="8 9">
    <name type="scientific">Methanonatronarchaeum thermophilum</name>
    <dbReference type="NCBI Taxonomy" id="1927129"/>
    <lineage>
        <taxon>Archaea</taxon>
        <taxon>Methanobacteriati</taxon>
        <taxon>Methanobacteriota</taxon>
        <taxon>Methanonatronarchaeia</taxon>
        <taxon>Methanonatronarchaeales</taxon>
        <taxon>Methanonatronarchaeaceae</taxon>
        <taxon>Methanonatronarchaeum</taxon>
    </lineage>
</organism>
<evidence type="ECO:0000256" key="5">
    <source>
        <dbReference type="ARBA" id="ARBA00035277"/>
    </source>
</evidence>
<keyword evidence="4 6" id="KW-0687">Ribonucleoprotein</keyword>
<dbReference type="OrthoDB" id="372305at2157"/>
<evidence type="ECO:0000256" key="7">
    <source>
        <dbReference type="SAM" id="MobiDB-lite"/>
    </source>
</evidence>
<evidence type="ECO:0000313" key="8">
    <source>
        <dbReference type="EMBL" id="OUJ19105.1"/>
    </source>
</evidence>
<dbReference type="EMBL" id="MRZU01000003">
    <property type="protein sequence ID" value="OUJ19105.1"/>
    <property type="molecule type" value="Genomic_DNA"/>
</dbReference>
<dbReference type="PANTHER" id="PTHR10394">
    <property type="entry name" value="40S RIBOSOMAL PROTEIN S8"/>
    <property type="match status" value="1"/>
</dbReference>
<evidence type="ECO:0000256" key="1">
    <source>
        <dbReference type="ARBA" id="ARBA00005257"/>
    </source>
</evidence>
<evidence type="ECO:0000256" key="6">
    <source>
        <dbReference type="HAMAP-Rule" id="MF_00029"/>
    </source>
</evidence>
<accession>A0A1Y3GI44</accession>
<dbReference type="Gene3D" id="2.40.10.310">
    <property type="match status" value="1"/>
</dbReference>
<comment type="caution">
    <text evidence="8">The sequence shown here is derived from an EMBL/GenBank/DDBJ whole genome shotgun (WGS) entry which is preliminary data.</text>
</comment>
<keyword evidence="9" id="KW-1185">Reference proteome</keyword>
<feature type="region of interest" description="Disordered" evidence="7">
    <location>
        <begin position="1"/>
        <end position="40"/>
    </location>
</feature>
<name>A0A1Y3GI44_9EURY</name>
<dbReference type="InterPro" id="IPR018283">
    <property type="entry name" value="Ribosomal_eS8_CS"/>
</dbReference>
<sequence>MALYHHKSKRRQSGGRRRPKRKKRKYELGSEPMPTQVGEEKTKKIRTMGGDNKTRLLKTNKANVTNPETGETNQTEIEEVTENQANPHYVRRDIITKGAIIQTKQGKAKVTNRPGQDGVVNAKIIN</sequence>
<comment type="similarity">
    <text evidence="1 6">Belongs to the eukaryotic ribosomal protein eS8 family.</text>
</comment>
<dbReference type="NCBIfam" id="TIGR00307">
    <property type="entry name" value="eS8"/>
    <property type="match status" value="1"/>
</dbReference>
<dbReference type="InterPro" id="IPR020919">
    <property type="entry name" value="Ribosomal_protein_eS8_arc"/>
</dbReference>
<protein>
    <recommendedName>
        <fullName evidence="5 6">Small ribosomal subunit protein eS8</fullName>
    </recommendedName>
</protein>
<comment type="subunit">
    <text evidence="2 6">Part of the 30S ribosomal subunit.</text>
</comment>
<dbReference type="InterPro" id="IPR022309">
    <property type="entry name" value="Ribosomal_Se8/biogenesis_NSA2"/>
</dbReference>
<dbReference type="GO" id="GO:0005840">
    <property type="term" value="C:ribosome"/>
    <property type="evidence" value="ECO:0007669"/>
    <property type="project" value="UniProtKB-KW"/>
</dbReference>
<keyword evidence="3 6" id="KW-0689">Ribosomal protein</keyword>
<dbReference type="AlphaFoldDB" id="A0A1Y3GI44"/>
<feature type="compositionally biased region" description="Basic residues" evidence="7">
    <location>
        <begin position="1"/>
        <end position="25"/>
    </location>
</feature>
<gene>
    <name evidence="6" type="primary">rps8e</name>
    <name evidence="8" type="ORF">AMET1_0757</name>
</gene>
<dbReference type="GO" id="GO:1990904">
    <property type="term" value="C:ribonucleoprotein complex"/>
    <property type="evidence" value="ECO:0007669"/>
    <property type="project" value="UniProtKB-KW"/>
</dbReference>
<proteinExistence type="inferred from homology"/>
<evidence type="ECO:0000256" key="2">
    <source>
        <dbReference type="ARBA" id="ARBA00011458"/>
    </source>
</evidence>
<dbReference type="PROSITE" id="PS01193">
    <property type="entry name" value="RIBOSOMAL_S8E"/>
    <property type="match status" value="1"/>
</dbReference>
<dbReference type="RefSeq" id="WP_086637145.1">
    <property type="nucleotide sequence ID" value="NZ_MRZU01000003.1"/>
</dbReference>
<evidence type="ECO:0000256" key="4">
    <source>
        <dbReference type="ARBA" id="ARBA00023274"/>
    </source>
</evidence>
<evidence type="ECO:0000256" key="3">
    <source>
        <dbReference type="ARBA" id="ARBA00022980"/>
    </source>
</evidence>
<dbReference type="Pfam" id="PF01201">
    <property type="entry name" value="Ribosomal_S8e"/>
    <property type="match status" value="1"/>
</dbReference>